<reference evidence="2" key="2">
    <citation type="submission" date="2020-09" db="EMBL/GenBank/DDBJ databases">
        <authorList>
            <person name="Sun Q."/>
            <person name="Zhou Y."/>
        </authorList>
    </citation>
    <scope>NUCLEOTIDE SEQUENCE</scope>
    <source>
        <strain evidence="2">CGMCC 1.15254</strain>
    </source>
</reference>
<dbReference type="SUPFAM" id="SSF52096">
    <property type="entry name" value="ClpP/crotonase"/>
    <property type="match status" value="1"/>
</dbReference>
<dbReference type="EMBL" id="BMHV01000037">
    <property type="protein sequence ID" value="GGF75376.1"/>
    <property type="molecule type" value="Genomic_DNA"/>
</dbReference>
<reference evidence="2" key="1">
    <citation type="journal article" date="2014" name="Int. J. Syst. Evol. Microbiol.">
        <title>Complete genome sequence of Corynebacterium casei LMG S-19264T (=DSM 44701T), isolated from a smear-ripened cheese.</title>
        <authorList>
            <consortium name="US DOE Joint Genome Institute (JGI-PGF)"/>
            <person name="Walter F."/>
            <person name="Albersmeier A."/>
            <person name="Kalinowski J."/>
            <person name="Ruckert C."/>
        </authorList>
    </citation>
    <scope>NUCLEOTIDE SEQUENCE</scope>
    <source>
        <strain evidence="2">CGMCC 1.15254</strain>
    </source>
</reference>
<protein>
    <recommendedName>
        <fullName evidence="4">ATP-dependent Clp protease proteolytic subunit</fullName>
    </recommendedName>
</protein>
<proteinExistence type="predicted"/>
<comment type="caution">
    <text evidence="2">The sequence shown here is derived from an EMBL/GenBank/DDBJ whole genome shotgun (WGS) entry which is preliminary data.</text>
</comment>
<evidence type="ECO:0000256" key="1">
    <source>
        <dbReference type="SAM" id="SignalP"/>
    </source>
</evidence>
<dbReference type="Gene3D" id="3.90.226.10">
    <property type="entry name" value="2-enoyl-CoA Hydratase, Chain A, domain 1"/>
    <property type="match status" value="1"/>
</dbReference>
<organism evidence="2 3">
    <name type="scientific">Terasakiella brassicae</name>
    <dbReference type="NCBI Taxonomy" id="1634917"/>
    <lineage>
        <taxon>Bacteria</taxon>
        <taxon>Pseudomonadati</taxon>
        <taxon>Pseudomonadota</taxon>
        <taxon>Alphaproteobacteria</taxon>
        <taxon>Rhodospirillales</taxon>
        <taxon>Terasakiellaceae</taxon>
        <taxon>Terasakiella</taxon>
    </lineage>
</organism>
<gene>
    <name evidence="2" type="ORF">GCM10011332_31700</name>
</gene>
<accession>A0A917CAD3</accession>
<dbReference type="InterPro" id="IPR029045">
    <property type="entry name" value="ClpP/crotonase-like_dom_sf"/>
</dbReference>
<evidence type="ECO:0008006" key="4">
    <source>
        <dbReference type="Google" id="ProtNLM"/>
    </source>
</evidence>
<evidence type="ECO:0000313" key="2">
    <source>
        <dbReference type="EMBL" id="GGF75376.1"/>
    </source>
</evidence>
<name>A0A917CAD3_9PROT</name>
<feature type="chain" id="PRO_5037392218" description="ATP-dependent Clp protease proteolytic subunit" evidence="1">
    <location>
        <begin position="21"/>
        <end position="216"/>
    </location>
</feature>
<dbReference type="AlphaFoldDB" id="A0A917CAD3"/>
<dbReference type="Proteomes" id="UP000632498">
    <property type="component" value="Unassembled WGS sequence"/>
</dbReference>
<evidence type="ECO:0000313" key="3">
    <source>
        <dbReference type="Proteomes" id="UP000632498"/>
    </source>
</evidence>
<sequence length="216" mass="24086">MRLLAILVCLLFLKAGSAQAFETIRLSNDSRTAVVLIDDFGTNEIADKFVKDIEHLPLTVRVLRFNEDNFGGRTPHAWKIAKTLRERGITTFIDDAYCASMCTLIFMGGIKRDATPGSSFMIHVVRGNDRNPAATTKVNAYVGGLYKRYGLSEPLAEKIFITDESTRTDHRYSAVEAQQIGLVTDIRRTLKRYDDGSGSTTESQETVIPLIKGLDY</sequence>
<feature type="signal peptide" evidence="1">
    <location>
        <begin position="1"/>
        <end position="20"/>
    </location>
</feature>
<keyword evidence="3" id="KW-1185">Reference proteome</keyword>
<keyword evidence="1" id="KW-0732">Signal</keyword>